<proteinExistence type="predicted"/>
<organism evidence="1 2">
    <name type="scientific">Natrarchaeobius halalkaliphilus</name>
    <dbReference type="NCBI Taxonomy" id="1679091"/>
    <lineage>
        <taxon>Archaea</taxon>
        <taxon>Methanobacteriati</taxon>
        <taxon>Methanobacteriota</taxon>
        <taxon>Stenosarchaea group</taxon>
        <taxon>Halobacteria</taxon>
        <taxon>Halobacteriales</taxon>
        <taxon>Natrialbaceae</taxon>
        <taxon>Natrarchaeobius</taxon>
    </lineage>
</organism>
<reference evidence="1 2" key="1">
    <citation type="submission" date="2018-10" db="EMBL/GenBank/DDBJ databases">
        <title>Natrarchaeobius chitinivorans gen. nov., sp. nov., and Natrarchaeobius haloalkaliphilus sp. nov., alkaliphilic, chitin-utilizing haloarchaea from hypersaline alkaline lakes.</title>
        <authorList>
            <person name="Sorokin D.Y."/>
            <person name="Elcheninov A.G."/>
            <person name="Kostrikina N.A."/>
            <person name="Bale N.J."/>
            <person name="Sinninghe Damste J.S."/>
            <person name="Khijniak T.V."/>
            <person name="Kublanov I.V."/>
            <person name="Toshchakov S.V."/>
        </authorList>
    </citation>
    <scope>NUCLEOTIDE SEQUENCE [LARGE SCALE GENOMIC DNA]</scope>
    <source>
        <strain evidence="1 2">AArcht-Sl</strain>
    </source>
</reference>
<sequence length="259" mass="28798">MDDRGVTELIGYSIIFGLVLLSFSMLFLVGTTTVSDSRDRTQINNAEAAFEILASNMDDHANDREVGRATEIRVTDAALYFGPSESVNVTVSPDGSEDNVTVYDRSTEPIVYETQQGERVVYSNGAVFREDTDTSRMVREPQTKIDENRTVLPQVRFTSTEGGISVGGSQTVLVRTERLTSRFEQNTTSDGYELEIEITTDERRGDAWRSYFGSYELLECAESDVVEQPDGNVAVTCETTGQMTSEIYVPETRLQGEIN</sequence>
<comment type="caution">
    <text evidence="1">The sequence shown here is derived from an EMBL/GenBank/DDBJ whole genome shotgun (WGS) entry which is preliminary data.</text>
</comment>
<dbReference type="EMBL" id="REFY01000003">
    <property type="protein sequence ID" value="RQG89840.1"/>
    <property type="molecule type" value="Genomic_DNA"/>
</dbReference>
<evidence type="ECO:0000313" key="1">
    <source>
        <dbReference type="EMBL" id="RQG89840.1"/>
    </source>
</evidence>
<dbReference type="Proteomes" id="UP000273828">
    <property type="component" value="Unassembled WGS sequence"/>
</dbReference>
<dbReference type="RefSeq" id="WP_124177924.1">
    <property type="nucleotide sequence ID" value="NZ_REFY01000003.1"/>
</dbReference>
<dbReference type="Pfam" id="PF23960">
    <property type="entry name" value="DUF7289"/>
    <property type="match status" value="1"/>
</dbReference>
<gene>
    <name evidence="1" type="ORF">EA462_07425</name>
</gene>
<keyword evidence="2" id="KW-1185">Reference proteome</keyword>
<dbReference type="InterPro" id="IPR055713">
    <property type="entry name" value="DUF7289"/>
</dbReference>
<name>A0A3N6M218_9EURY</name>
<accession>A0A3N6M218</accession>
<protein>
    <submittedName>
        <fullName evidence="1">Uncharacterized protein</fullName>
    </submittedName>
</protein>
<dbReference type="OrthoDB" id="118051at2157"/>
<evidence type="ECO:0000313" key="2">
    <source>
        <dbReference type="Proteomes" id="UP000273828"/>
    </source>
</evidence>
<dbReference type="AlphaFoldDB" id="A0A3N6M218"/>